<proteinExistence type="predicted"/>
<accession>A0A158FD74</accession>
<dbReference type="EMBL" id="FCNZ02000002">
    <property type="protein sequence ID" value="SAL17563.1"/>
    <property type="molecule type" value="Genomic_DNA"/>
</dbReference>
<dbReference type="Proteomes" id="UP000054717">
    <property type="component" value="Unassembled WGS sequence"/>
</dbReference>
<dbReference type="STRING" id="326475.AWB66_00779"/>
<reference evidence="1" key="1">
    <citation type="submission" date="2016-01" db="EMBL/GenBank/DDBJ databases">
        <authorList>
            <person name="Peeters Charlotte."/>
        </authorList>
    </citation>
    <scope>NUCLEOTIDE SEQUENCE</scope>
    <source>
        <strain evidence="1">LMG 22936</strain>
    </source>
</reference>
<dbReference type="RefSeq" id="WP_235020975.1">
    <property type="nucleotide sequence ID" value="NZ_FCNZ02000002.1"/>
</dbReference>
<comment type="caution">
    <text evidence="1">The sequence shown here is derived from an EMBL/GenBank/DDBJ whole genome shotgun (WGS) entry which is preliminary data.</text>
</comment>
<dbReference type="GO" id="GO:0016740">
    <property type="term" value="F:transferase activity"/>
    <property type="evidence" value="ECO:0007669"/>
    <property type="project" value="UniProtKB-KW"/>
</dbReference>
<name>A0A158FD74_9BURK</name>
<keyword evidence="2" id="KW-1185">Reference proteome</keyword>
<protein>
    <submittedName>
        <fullName evidence="1">Glycosyl transferase family 1</fullName>
    </submittedName>
</protein>
<organism evidence="1 2">
    <name type="scientific">Caballeronia telluris</name>
    <dbReference type="NCBI Taxonomy" id="326475"/>
    <lineage>
        <taxon>Bacteria</taxon>
        <taxon>Pseudomonadati</taxon>
        <taxon>Pseudomonadota</taxon>
        <taxon>Betaproteobacteria</taxon>
        <taxon>Burkholderiales</taxon>
        <taxon>Burkholderiaceae</taxon>
        <taxon>Caballeronia</taxon>
    </lineage>
</organism>
<dbReference type="AlphaFoldDB" id="A0A158FD74"/>
<evidence type="ECO:0000313" key="2">
    <source>
        <dbReference type="Proteomes" id="UP000054717"/>
    </source>
</evidence>
<gene>
    <name evidence="1" type="ORF">AWB66_00779</name>
</gene>
<evidence type="ECO:0000313" key="1">
    <source>
        <dbReference type="EMBL" id="SAL17563.1"/>
    </source>
</evidence>
<keyword evidence="1" id="KW-0808">Transferase</keyword>
<sequence>MKILFTNFHCGRSRDTYIATIARALVKRHRIFVAAPGSNRLFDHASALRDVASLAMEFSTKLKVLARMRAAGRALLDPGSNERGSTSFT</sequence>